<accession>A0ABX8ZGY0</accession>
<keyword evidence="3" id="KW-1185">Reference proteome</keyword>
<dbReference type="EMBL" id="CP081297">
    <property type="protein sequence ID" value="QZD88179.1"/>
    <property type="molecule type" value="Genomic_DNA"/>
</dbReference>
<protein>
    <submittedName>
        <fullName evidence="2">Uncharacterized protein</fullName>
    </submittedName>
</protein>
<gene>
    <name evidence="2" type="ORF">K3166_05775</name>
</gene>
<sequence>MSWSDQELARQLMGRFYGIRGFEIAAGCILLAGCNQIEPEPAPSPAAPSPEDIAGTYEATLPDGSRVRHTLGADGSYSEQDGDGNPIEIGTWRLNGDQICYDPDGSEPESCFESGPSEDVAKVDEAAIGKPPEQP</sequence>
<evidence type="ECO:0000313" key="2">
    <source>
        <dbReference type="EMBL" id="QZD88179.1"/>
    </source>
</evidence>
<reference evidence="2 3" key="1">
    <citation type="submission" date="2021-08" db="EMBL/GenBank/DDBJ databases">
        <title>Comparative Genomics Analysis of the Genus Qipengyuania Reveals Extensive Genetic Diversity and Metabolic Versatility, Including the Description of Fifteen Novel Species.</title>
        <authorList>
            <person name="Liu Y."/>
        </authorList>
    </citation>
    <scope>NUCLEOTIDE SEQUENCE [LARGE SCALE GENOMIC DNA]</scope>
    <source>
        <strain evidence="2 3">1XM2-8</strain>
    </source>
</reference>
<evidence type="ECO:0000313" key="3">
    <source>
        <dbReference type="Proteomes" id="UP000824280"/>
    </source>
</evidence>
<name>A0ABX8ZGY0_9SPHN</name>
<dbReference type="Proteomes" id="UP000824280">
    <property type="component" value="Chromosome"/>
</dbReference>
<evidence type="ECO:0000256" key="1">
    <source>
        <dbReference type="SAM" id="MobiDB-lite"/>
    </source>
</evidence>
<feature type="region of interest" description="Disordered" evidence="1">
    <location>
        <begin position="37"/>
        <end position="135"/>
    </location>
</feature>
<proteinExistence type="predicted"/>
<dbReference type="RefSeq" id="WP_221423711.1">
    <property type="nucleotide sequence ID" value="NZ_CP081297.1"/>
</dbReference>
<organism evidence="2 3">
    <name type="scientific">Qipengyuania psychrotolerans</name>
    <dbReference type="NCBI Taxonomy" id="2867238"/>
    <lineage>
        <taxon>Bacteria</taxon>
        <taxon>Pseudomonadati</taxon>
        <taxon>Pseudomonadota</taxon>
        <taxon>Alphaproteobacteria</taxon>
        <taxon>Sphingomonadales</taxon>
        <taxon>Erythrobacteraceae</taxon>
        <taxon>Qipengyuania</taxon>
    </lineage>
</organism>